<dbReference type="InterPro" id="IPR019499">
    <property type="entry name" value="Val-tRNA_synth_tRNA-bd"/>
</dbReference>
<keyword evidence="1" id="KW-0547">Nucleotide-binding</keyword>
<dbReference type="SUPFAM" id="SSF46589">
    <property type="entry name" value="tRNA-binding arm"/>
    <property type="match status" value="1"/>
</dbReference>
<dbReference type="EMBL" id="CP076460">
    <property type="protein sequence ID" value="QWQ32315.1"/>
    <property type="molecule type" value="Genomic_DNA"/>
</dbReference>
<evidence type="ECO:0000259" key="4">
    <source>
        <dbReference type="Pfam" id="PF10458"/>
    </source>
</evidence>
<keyword evidence="3" id="KW-0175">Coiled coil</keyword>
<dbReference type="InterPro" id="IPR037118">
    <property type="entry name" value="Val-tRNA_synth_C_sf"/>
</dbReference>
<dbReference type="GO" id="GO:0005737">
    <property type="term" value="C:cytoplasm"/>
    <property type="evidence" value="ECO:0007669"/>
    <property type="project" value="InterPro"/>
</dbReference>
<evidence type="ECO:0000313" key="5">
    <source>
        <dbReference type="EMBL" id="QWQ32315.1"/>
    </source>
</evidence>
<name>A0A8F1MC07_9BACT</name>
<evidence type="ECO:0000256" key="2">
    <source>
        <dbReference type="ARBA" id="ARBA00022840"/>
    </source>
</evidence>
<organism evidence="5 6">
    <name type="scientific">Candidatus Minimicrobia naudis</name>
    <dbReference type="NCBI Taxonomy" id="2841263"/>
    <lineage>
        <taxon>Bacteria</taxon>
        <taxon>Candidatus Saccharimonadota</taxon>
        <taxon>Candidatus Saccharimonadota incertae sedis</taxon>
        <taxon>Candidatus Minimicrobia</taxon>
    </lineage>
</organism>
<dbReference type="KEGG" id="mnd:KOY48_00185"/>
<keyword evidence="6" id="KW-1185">Reference proteome</keyword>
<sequence>MLNCQGNKKYRLLYGNDSLIADNQDTIKHLMRLEAIEHTDQPRGLRLAAANREAWLDIDSETLYQHQENLEMRLAEARQKLAGLKKRLENPTYVEKAPAHLVEETREQLAEQEKIITRLVSELEVISLK</sequence>
<dbReference type="GO" id="GO:0004832">
    <property type="term" value="F:valine-tRNA ligase activity"/>
    <property type="evidence" value="ECO:0007669"/>
    <property type="project" value="InterPro"/>
</dbReference>
<evidence type="ECO:0000256" key="3">
    <source>
        <dbReference type="SAM" id="Coils"/>
    </source>
</evidence>
<proteinExistence type="predicted"/>
<dbReference type="AlphaFoldDB" id="A0A8F1MC07"/>
<dbReference type="Pfam" id="PF10458">
    <property type="entry name" value="Val_tRNA-synt_C"/>
    <property type="match status" value="1"/>
</dbReference>
<dbReference type="Proteomes" id="UP000679129">
    <property type="component" value="Chromosome"/>
</dbReference>
<feature type="coiled-coil region" evidence="3">
    <location>
        <begin position="60"/>
        <end position="122"/>
    </location>
</feature>
<keyword evidence="2" id="KW-0067">ATP-binding</keyword>
<dbReference type="Gene3D" id="1.10.287.380">
    <property type="entry name" value="Valyl-tRNA synthetase, C-terminal domain"/>
    <property type="match status" value="1"/>
</dbReference>
<accession>A0A8F1MC07</accession>
<feature type="domain" description="Valyl-tRNA synthetase tRNA-binding arm" evidence="4">
    <location>
        <begin position="67"/>
        <end position="124"/>
    </location>
</feature>
<dbReference type="GO" id="GO:0005524">
    <property type="term" value="F:ATP binding"/>
    <property type="evidence" value="ECO:0007669"/>
    <property type="project" value="UniProtKB-KW"/>
</dbReference>
<gene>
    <name evidence="5" type="ORF">KOY48_00185</name>
</gene>
<dbReference type="GO" id="GO:0006438">
    <property type="term" value="P:valyl-tRNA aminoacylation"/>
    <property type="evidence" value="ECO:0007669"/>
    <property type="project" value="InterPro"/>
</dbReference>
<evidence type="ECO:0000256" key="1">
    <source>
        <dbReference type="ARBA" id="ARBA00022741"/>
    </source>
</evidence>
<dbReference type="InterPro" id="IPR010978">
    <property type="entry name" value="tRNA-bd_arm"/>
</dbReference>
<protein>
    <recommendedName>
        <fullName evidence="4">Valyl-tRNA synthetase tRNA-binding arm domain-containing protein</fullName>
    </recommendedName>
</protein>
<evidence type="ECO:0000313" key="6">
    <source>
        <dbReference type="Proteomes" id="UP000679129"/>
    </source>
</evidence>
<reference evidence="5" key="1">
    <citation type="submission" date="2021-06" db="EMBL/GenBank/DDBJ databases">
        <title>An adapted protocol for Saccharibacteria cultivation: two new species join this phylum of Candidate Phyla Radiations.</title>
        <authorList>
            <person name="Ibrahim A."/>
            <person name="Maatouk M."/>
            <person name="Zgheib R."/>
            <person name="Haddad G."/>
            <person name="Bou Khalil J."/>
            <person name="Raoult D."/>
            <person name="Bittar F."/>
        </authorList>
    </citation>
    <scope>NUCLEOTIDE SEQUENCE</scope>
    <source>
        <strain evidence="5">IHU1</strain>
    </source>
</reference>